<comment type="caution">
    <text evidence="2">The sequence shown here is derived from an EMBL/GenBank/DDBJ whole genome shotgun (WGS) entry which is preliminary data.</text>
</comment>
<keyword evidence="3" id="KW-1185">Reference proteome</keyword>
<dbReference type="PANTHER" id="PTHR46328:SF27">
    <property type="entry name" value="OS12G0287500 PROTEIN"/>
    <property type="match status" value="1"/>
</dbReference>
<reference evidence="2" key="1">
    <citation type="submission" date="2021-09" db="EMBL/GenBank/DDBJ databases">
        <authorList>
            <consortium name="AG Swart"/>
            <person name="Singh M."/>
            <person name="Singh A."/>
            <person name="Seah K."/>
            <person name="Emmerich C."/>
        </authorList>
    </citation>
    <scope>NUCLEOTIDE SEQUENCE</scope>
    <source>
        <strain evidence="2">ATCC30299</strain>
    </source>
</reference>
<feature type="domain" description="FAR1" evidence="1">
    <location>
        <begin position="163"/>
        <end position="243"/>
    </location>
</feature>
<evidence type="ECO:0000259" key="1">
    <source>
        <dbReference type="Pfam" id="PF03101"/>
    </source>
</evidence>
<proteinExistence type="predicted"/>
<protein>
    <recommendedName>
        <fullName evidence="1">FAR1 domain-containing protein</fullName>
    </recommendedName>
</protein>
<organism evidence="2 3">
    <name type="scientific">Blepharisma stoltei</name>
    <dbReference type="NCBI Taxonomy" id="1481888"/>
    <lineage>
        <taxon>Eukaryota</taxon>
        <taxon>Sar</taxon>
        <taxon>Alveolata</taxon>
        <taxon>Ciliophora</taxon>
        <taxon>Postciliodesmatophora</taxon>
        <taxon>Heterotrichea</taxon>
        <taxon>Heterotrichida</taxon>
        <taxon>Blepharismidae</taxon>
        <taxon>Blepharisma</taxon>
    </lineage>
</organism>
<evidence type="ECO:0000313" key="3">
    <source>
        <dbReference type="Proteomes" id="UP001162131"/>
    </source>
</evidence>
<dbReference type="InterPro" id="IPR004330">
    <property type="entry name" value="FAR1_DNA_bnd_dom"/>
</dbReference>
<gene>
    <name evidence="2" type="ORF">BSTOLATCC_MIC233</name>
</gene>
<name>A0AAU9I7S3_9CILI</name>
<evidence type="ECO:0000313" key="2">
    <source>
        <dbReference type="EMBL" id="CAG9310020.1"/>
    </source>
</evidence>
<dbReference type="PANTHER" id="PTHR46328">
    <property type="entry name" value="FAR-RED IMPAIRED RESPONSIVE (FAR1) FAMILY PROTEIN-RELATED"/>
    <property type="match status" value="1"/>
</dbReference>
<dbReference type="Pfam" id="PF03101">
    <property type="entry name" value="FAR1"/>
    <property type="match status" value="1"/>
</dbReference>
<dbReference type="AlphaFoldDB" id="A0AAU9I7S3"/>
<accession>A0AAU9I7S3</accession>
<dbReference type="Proteomes" id="UP001162131">
    <property type="component" value="Unassembled WGS sequence"/>
</dbReference>
<sequence length="316" mass="36366">MTWYSHSPLNWCAKEEYVRQSSYEITSAQALNSIIDNVNNLIAILKDPTDTTSLRADLSKLEHEKVSKYVVEASQALMKIASDYNVPFHTSIITTLLKPEEEPKISTPQTNHLVSSFNVKEEISVFPALKEHKQFVEVTPPVDNECIAIGRAFNTLEEAAQAFQDYALKCGFNICKGNSKKDVYQEYACSARGKVRMRKIQDQSKRRNRKSIKKMCKCHIILRLKANVWVITMRKLQHTHDLLTIDEIKKTAKNRYIPEDIKERAVKMYNDGETPAKIQYQLESELGDLCTWSMKDLYNMLYRNKDPSIQESSDSS</sequence>
<dbReference type="EMBL" id="CAJZBQ010000001">
    <property type="protein sequence ID" value="CAG9310020.1"/>
    <property type="molecule type" value="Genomic_DNA"/>
</dbReference>